<dbReference type="InterPro" id="IPR027417">
    <property type="entry name" value="P-loop_NTPase"/>
</dbReference>
<proteinExistence type="inferred from homology"/>
<dbReference type="AlphaFoldDB" id="A0A225MCY9"/>
<dbReference type="GO" id="GO:0034605">
    <property type="term" value="P:cellular response to heat"/>
    <property type="evidence" value="ECO:0007669"/>
    <property type="project" value="TreeGrafter"/>
</dbReference>
<evidence type="ECO:0000313" key="11">
    <source>
        <dbReference type="EMBL" id="OWT59096.1"/>
    </source>
</evidence>
<dbReference type="Gene3D" id="1.10.1780.10">
    <property type="entry name" value="Clp, N-terminal domain"/>
    <property type="match status" value="1"/>
</dbReference>
<dbReference type="SUPFAM" id="SSF81923">
    <property type="entry name" value="Double Clp-N motif"/>
    <property type="match status" value="1"/>
</dbReference>
<dbReference type="GO" id="GO:0005524">
    <property type="term" value="F:ATP binding"/>
    <property type="evidence" value="ECO:0007669"/>
    <property type="project" value="UniProtKB-KW"/>
</dbReference>
<dbReference type="Pfam" id="PF10431">
    <property type="entry name" value="ClpB_D2-small"/>
    <property type="match status" value="1"/>
</dbReference>
<evidence type="ECO:0000256" key="8">
    <source>
        <dbReference type="SAM" id="MobiDB-lite"/>
    </source>
</evidence>
<feature type="compositionally biased region" description="Low complexity" evidence="8">
    <location>
        <begin position="523"/>
        <end position="548"/>
    </location>
</feature>
<feature type="domain" description="AAA+ ATPase" evidence="9">
    <location>
        <begin position="225"/>
        <end position="367"/>
    </location>
</feature>
<dbReference type="FunFam" id="3.40.50.300:FF:000010">
    <property type="entry name" value="Chaperone clpB 1, putative"/>
    <property type="match status" value="1"/>
</dbReference>
<evidence type="ECO:0000256" key="7">
    <source>
        <dbReference type="SAM" id="Coils"/>
    </source>
</evidence>
<feature type="compositionally biased region" description="Pro residues" evidence="8">
    <location>
        <begin position="549"/>
        <end position="558"/>
    </location>
</feature>
<feature type="domain" description="AAA+ ATPase" evidence="9">
    <location>
        <begin position="683"/>
        <end position="830"/>
    </location>
</feature>
<dbReference type="PROSITE" id="PS00870">
    <property type="entry name" value="CLPAB_1"/>
    <property type="match status" value="1"/>
</dbReference>
<feature type="domain" description="Clp ATPase C-terminal" evidence="10">
    <location>
        <begin position="853"/>
        <end position="936"/>
    </location>
</feature>
<sequence length="951" mass="101060">MMLVELKPLFGRLNPACTAALEGAAGLTLARSHYEISIEHMLHRMLEDTGCDVHKILARFEIDPLRLAAQLDDTLGNLKNGNPGRPVFSGLLTEWVQESWLLASITLGEARIRTGAMMLALVARLSYYGAGTRYAETLRAISRETLAAEFDQIVDGSSEAATRLASGAATAPGGAPAGKPGAGEAAISRFCEDFTAKAQAGKIDPVFGRDAEIRQMIDILARRRKNNPICVGEPGVGKTAVVEGLALRIVNGDVPDFLRDTRLLGLDLGLLEAGASVKGEFENRLRGVIDEIKGSVKPIILFIDEAHMLIGAGGQSGGSDAANLLKPALARGELRTVAATTWAEYKKYFEKDPALARRFQLVKLDEPDVATTVQILRGLKDIYETAHGVTVRDDAIVAAAELSDRYITGRLLPDKAVDLLDTAAARVRIGLGIKPAELERLERHLAGLDRERSALERDTRYGGDHSERLAELASDYASTDAQRQELEAHWATEKAAAEHVLALRRRLGELEAVQAGQVDAGEGPAEPGSSGADPAAAPASAAAAAETPDAPPAAPPPDTATSASGGSDATAAAAEPAQGATDADPAAQIAQVREELDAARRELAALQGDNPTVFIETDPDAVAKVVSDWTGVPLGKMQRDAVGGILSLATHIKERIRGQDHAVEQIAATLKAAQSGLRDPQQPMGVFLLVGPSGVGKTETALAVADQLFGGDQALVAINMSEFQEKHTVSRLVGSPPGYVGYGEGGVLTEAVRKRPYSVVLLDEVEKAHLDVVNIFYQVFDKGTLADGEGRVIDFSNTVVFLTSNLATDEITRLARDGRPEPDALVQAIHPVLAKHFKPALLARMNVVPYYTLPPSELAGIVRLKLDRLTQRLAAANRIALEFDPAVADTIAARCTEVDSGARNIDFILRKSLTPRLSDAVLGAMADGRNVTALQVAPGDADDWRISLTEG</sequence>
<keyword evidence="5" id="KW-0143">Chaperone</keyword>
<organism evidence="11 12">
    <name type="scientific">Candidimonas nitroreducens</name>
    <dbReference type="NCBI Taxonomy" id="683354"/>
    <lineage>
        <taxon>Bacteria</taxon>
        <taxon>Pseudomonadati</taxon>
        <taxon>Pseudomonadota</taxon>
        <taxon>Betaproteobacteria</taxon>
        <taxon>Burkholderiales</taxon>
        <taxon>Alcaligenaceae</taxon>
        <taxon>Candidimonas</taxon>
    </lineage>
</organism>
<accession>A0A225MCY9</accession>
<dbReference type="Pfam" id="PF00004">
    <property type="entry name" value="AAA"/>
    <property type="match status" value="1"/>
</dbReference>
<evidence type="ECO:0000256" key="1">
    <source>
        <dbReference type="ARBA" id="ARBA00008675"/>
    </source>
</evidence>
<keyword evidence="7" id="KW-0175">Coiled coil</keyword>
<dbReference type="SMART" id="SM00382">
    <property type="entry name" value="AAA"/>
    <property type="match status" value="2"/>
</dbReference>
<evidence type="ECO:0000259" key="10">
    <source>
        <dbReference type="SMART" id="SM01086"/>
    </source>
</evidence>
<dbReference type="PANTHER" id="PTHR11638:SF181">
    <property type="entry name" value="ATPASE SUBUNIT OF ATP-DEPENDENT PROTEASE"/>
    <property type="match status" value="1"/>
</dbReference>
<gene>
    <name evidence="11" type="primary">clpV</name>
    <name evidence="11" type="ORF">CEY11_12980</name>
</gene>
<dbReference type="GO" id="GO:0016887">
    <property type="term" value="F:ATP hydrolysis activity"/>
    <property type="evidence" value="ECO:0007669"/>
    <property type="project" value="InterPro"/>
</dbReference>
<keyword evidence="2" id="KW-0677">Repeat</keyword>
<evidence type="ECO:0000256" key="3">
    <source>
        <dbReference type="ARBA" id="ARBA00022741"/>
    </source>
</evidence>
<keyword evidence="4" id="KW-0067">ATP-binding</keyword>
<dbReference type="RefSeq" id="WP_088603827.1">
    <property type="nucleotide sequence ID" value="NZ_NJIH01000007.1"/>
</dbReference>
<feature type="compositionally biased region" description="Low complexity" evidence="8">
    <location>
        <begin position="559"/>
        <end position="584"/>
    </location>
</feature>
<evidence type="ECO:0000313" key="12">
    <source>
        <dbReference type="Proteomes" id="UP000214603"/>
    </source>
</evidence>
<dbReference type="EMBL" id="NJIH01000007">
    <property type="protein sequence ID" value="OWT59096.1"/>
    <property type="molecule type" value="Genomic_DNA"/>
</dbReference>
<evidence type="ECO:0000256" key="2">
    <source>
        <dbReference type="ARBA" id="ARBA00022737"/>
    </source>
</evidence>
<dbReference type="InterPro" id="IPR036628">
    <property type="entry name" value="Clp_N_dom_sf"/>
</dbReference>
<dbReference type="SUPFAM" id="SSF52540">
    <property type="entry name" value="P-loop containing nucleoside triphosphate hydrolases"/>
    <property type="match status" value="2"/>
</dbReference>
<dbReference type="InterPro" id="IPR001270">
    <property type="entry name" value="ClpA/B"/>
</dbReference>
<dbReference type="InterPro" id="IPR003959">
    <property type="entry name" value="ATPase_AAA_core"/>
</dbReference>
<comment type="function">
    <text evidence="6">Part of a stress-induced multi-chaperone system, it is involved in the recovery of the cell from heat-induced damage, in cooperation with DnaK, DnaJ and GrpE. Acts before DnaK, in the processing of protein aggregates. Protein binding stimulates the ATPase activity; ATP hydrolysis unfolds the denatured protein aggregates, which probably helps expose new hydrophobic binding sites on the surface of ClpB-bound aggregates, contributing to the solubilization and refolding of denatured protein aggregates by DnaK.</text>
</comment>
<dbReference type="InterPro" id="IPR050130">
    <property type="entry name" value="ClpA_ClpB"/>
</dbReference>
<dbReference type="Gene3D" id="1.10.8.60">
    <property type="match status" value="1"/>
</dbReference>
<dbReference type="SMART" id="SM01086">
    <property type="entry name" value="ClpB_D2-small"/>
    <property type="match status" value="1"/>
</dbReference>
<evidence type="ECO:0000256" key="6">
    <source>
        <dbReference type="ARBA" id="ARBA00025613"/>
    </source>
</evidence>
<dbReference type="Gene3D" id="3.40.50.300">
    <property type="entry name" value="P-loop containing nucleotide triphosphate hydrolases"/>
    <property type="match status" value="3"/>
</dbReference>
<reference evidence="12" key="1">
    <citation type="submission" date="2017-06" db="EMBL/GenBank/DDBJ databases">
        <title>Herbaspirillum phytohormonus sp. nov., isolated from the root nodule of Robinia pseudoacacia in lead-zinc mine.</title>
        <authorList>
            <person name="Fan M."/>
            <person name="Lin Y."/>
        </authorList>
    </citation>
    <scope>NUCLEOTIDE SEQUENCE [LARGE SCALE GENOMIC DNA]</scope>
    <source>
        <strain evidence="12">SC-089</strain>
    </source>
</reference>
<dbReference type="OrthoDB" id="9803641at2"/>
<feature type="region of interest" description="Disordered" evidence="8">
    <location>
        <begin position="519"/>
        <end position="585"/>
    </location>
</feature>
<dbReference type="Proteomes" id="UP000214603">
    <property type="component" value="Unassembled WGS sequence"/>
</dbReference>
<protein>
    <submittedName>
        <fullName evidence="11">ClpV1 family T6SS ATPase</fullName>
    </submittedName>
</protein>
<evidence type="ECO:0000259" key="9">
    <source>
        <dbReference type="SMART" id="SM00382"/>
    </source>
</evidence>
<dbReference type="CDD" id="cd00009">
    <property type="entry name" value="AAA"/>
    <property type="match status" value="1"/>
</dbReference>
<evidence type="ECO:0000256" key="5">
    <source>
        <dbReference type="ARBA" id="ARBA00023186"/>
    </source>
</evidence>
<dbReference type="InterPro" id="IPR017729">
    <property type="entry name" value="ATPase_T6SS_ClpV1"/>
</dbReference>
<dbReference type="GO" id="GO:0005737">
    <property type="term" value="C:cytoplasm"/>
    <property type="evidence" value="ECO:0007669"/>
    <property type="project" value="TreeGrafter"/>
</dbReference>
<dbReference type="InterPro" id="IPR018368">
    <property type="entry name" value="ClpA/B_CS1"/>
</dbReference>
<dbReference type="InterPro" id="IPR003593">
    <property type="entry name" value="AAA+_ATPase"/>
</dbReference>
<keyword evidence="3" id="KW-0547">Nucleotide-binding</keyword>
<dbReference type="CDD" id="cd19499">
    <property type="entry name" value="RecA-like_ClpB_Hsp104-like"/>
    <property type="match status" value="1"/>
</dbReference>
<name>A0A225MCY9_9BURK</name>
<dbReference type="InterPro" id="IPR041546">
    <property type="entry name" value="ClpA/ClpB_AAA_lid"/>
</dbReference>
<dbReference type="NCBIfam" id="TIGR03345">
    <property type="entry name" value="VI_ClpV1"/>
    <property type="match status" value="1"/>
</dbReference>
<feature type="coiled-coil region" evidence="7">
    <location>
        <begin position="438"/>
        <end position="489"/>
    </location>
</feature>
<dbReference type="FunFam" id="3.40.50.300:FF:000025">
    <property type="entry name" value="ATP-dependent Clp protease subunit"/>
    <property type="match status" value="1"/>
</dbReference>
<comment type="caution">
    <text evidence="11">The sequence shown here is derived from an EMBL/GenBank/DDBJ whole genome shotgun (WGS) entry which is preliminary data.</text>
</comment>
<dbReference type="Pfam" id="PF02861">
    <property type="entry name" value="Clp_N"/>
    <property type="match status" value="1"/>
</dbReference>
<dbReference type="PRINTS" id="PR00300">
    <property type="entry name" value="CLPPROTEASEA"/>
</dbReference>
<keyword evidence="12" id="KW-1185">Reference proteome</keyword>
<comment type="similarity">
    <text evidence="1">Belongs to the ClpA/ClpB family.</text>
</comment>
<dbReference type="Pfam" id="PF17871">
    <property type="entry name" value="AAA_lid_9"/>
    <property type="match status" value="1"/>
</dbReference>
<dbReference type="Pfam" id="PF07724">
    <property type="entry name" value="AAA_2"/>
    <property type="match status" value="1"/>
</dbReference>
<dbReference type="InterPro" id="IPR019489">
    <property type="entry name" value="Clp_ATPase_C"/>
</dbReference>
<dbReference type="PANTHER" id="PTHR11638">
    <property type="entry name" value="ATP-DEPENDENT CLP PROTEASE"/>
    <property type="match status" value="1"/>
</dbReference>
<dbReference type="InterPro" id="IPR004176">
    <property type="entry name" value="Clp_R_N"/>
</dbReference>
<evidence type="ECO:0000256" key="4">
    <source>
        <dbReference type="ARBA" id="ARBA00022840"/>
    </source>
</evidence>